<dbReference type="Proteomes" id="UP000199345">
    <property type="component" value="Unassembled WGS sequence"/>
</dbReference>
<accession>A0A1I0ERZ8</accession>
<dbReference type="AlphaFoldDB" id="A0A1I0ERZ8"/>
<gene>
    <name evidence="1" type="ORF">SAMN05216326_13010</name>
</gene>
<dbReference type="EMBL" id="FOIA01000030">
    <property type="protein sequence ID" value="SET48279.1"/>
    <property type="molecule type" value="Genomic_DNA"/>
</dbReference>
<organism evidence="1 2">
    <name type="scientific">Nitrosomonas marina</name>
    <dbReference type="NCBI Taxonomy" id="917"/>
    <lineage>
        <taxon>Bacteria</taxon>
        <taxon>Pseudomonadati</taxon>
        <taxon>Pseudomonadota</taxon>
        <taxon>Betaproteobacteria</taxon>
        <taxon>Nitrosomonadales</taxon>
        <taxon>Nitrosomonadaceae</taxon>
        <taxon>Nitrosomonas</taxon>
    </lineage>
</organism>
<protein>
    <submittedName>
        <fullName evidence="1">Exopolysaccharide biosynthesis operon protein EpsL</fullName>
    </submittedName>
</protein>
<name>A0A1I0ERZ8_9PROT</name>
<evidence type="ECO:0000313" key="1">
    <source>
        <dbReference type="EMBL" id="SET48279.1"/>
    </source>
</evidence>
<reference evidence="2" key="1">
    <citation type="submission" date="2016-10" db="EMBL/GenBank/DDBJ databases">
        <authorList>
            <person name="Varghese N."/>
            <person name="Submissions S."/>
        </authorList>
    </citation>
    <scope>NUCLEOTIDE SEQUENCE [LARGE SCALE GENOMIC DNA]</scope>
    <source>
        <strain evidence="2">Nm71</strain>
    </source>
</reference>
<proteinExistence type="predicted"/>
<keyword evidence="2" id="KW-1185">Reference proteome</keyword>
<sequence>MLSTRGLLNRALLAVVLLFFNPTVYAEIVGKLIRPFISYGMTADDNILRIRDQMDAEALLGTSNLFDISHRFLGGAVIDKQISRQQFHITGHWSHTRFEKFSQINNNAYDLQGNWNWFLGNRFEGNLGANFNRSQAPFLFQPAIKNIHSQHTEYFNFAWHYHPSWRLRGDYSHFNFESSNIVLRFQNRREDRFEGGLDFLASSGSSVGLQYRHIRGEFTSPVQTLDRIFTENNYNQNEVKGKIDWKLTGKSHLKFLGGWVQRNNASFSTSDFSGFNARLTYFWKPTGKIGITLSGWRETVAIQSLTANFSLNTGGSTTTVWQFSEKTKLQGYISYLTQKFDRFSVLTNQTDDLGNNNKILTASLELTYAPFYGTEISTAAVHNSLSSNSPLGGFTANGVTVSLRYILGRK</sequence>
<dbReference type="InterPro" id="IPR017465">
    <property type="entry name" value="EpsL_proteobac"/>
</dbReference>
<dbReference type="RefSeq" id="WP_090660559.1">
    <property type="nucleotide sequence ID" value="NZ_FOIA01000030.1"/>
</dbReference>
<dbReference type="NCBIfam" id="TIGR03014">
    <property type="entry name" value="EpsL"/>
    <property type="match status" value="1"/>
</dbReference>
<evidence type="ECO:0000313" key="2">
    <source>
        <dbReference type="Proteomes" id="UP000199345"/>
    </source>
</evidence>